<dbReference type="SUPFAM" id="SSF89733">
    <property type="entry name" value="L-sulfolactate dehydrogenase-like"/>
    <property type="match status" value="1"/>
</dbReference>
<comment type="similarity">
    <text evidence="1">Belongs to the LDH2/MDH2 oxidoreductase family.</text>
</comment>
<accession>A0A381NPX4</accession>
<dbReference type="InterPro" id="IPR043143">
    <property type="entry name" value="Mal/L-sulf/L-lact_DH-like_NADP"/>
</dbReference>
<proteinExistence type="inferred from homology"/>
<evidence type="ECO:0000313" key="3">
    <source>
        <dbReference type="EMBL" id="SUZ56580.1"/>
    </source>
</evidence>
<gene>
    <name evidence="3" type="ORF">METZ01_LOCUS9434</name>
</gene>
<evidence type="ECO:0000256" key="2">
    <source>
        <dbReference type="ARBA" id="ARBA00023002"/>
    </source>
</evidence>
<dbReference type="InterPro" id="IPR043144">
    <property type="entry name" value="Mal/L-sulf/L-lact_DH-like_ah"/>
</dbReference>
<dbReference type="EMBL" id="UINC01000510">
    <property type="protein sequence ID" value="SUZ56580.1"/>
    <property type="molecule type" value="Genomic_DNA"/>
</dbReference>
<name>A0A381NPX4_9ZZZZ</name>
<dbReference type="GO" id="GO:0016491">
    <property type="term" value="F:oxidoreductase activity"/>
    <property type="evidence" value="ECO:0007669"/>
    <property type="project" value="UniProtKB-KW"/>
</dbReference>
<dbReference type="PANTHER" id="PTHR11091:SF0">
    <property type="entry name" value="MALATE DEHYDROGENASE"/>
    <property type="match status" value="1"/>
</dbReference>
<dbReference type="AlphaFoldDB" id="A0A381NPX4"/>
<dbReference type="Pfam" id="PF02615">
    <property type="entry name" value="Ldh_2"/>
    <property type="match status" value="1"/>
</dbReference>
<dbReference type="Gene3D" id="1.10.1530.10">
    <property type="match status" value="1"/>
</dbReference>
<dbReference type="InterPro" id="IPR036111">
    <property type="entry name" value="Mal/L-sulfo/L-lacto_DH-like_sf"/>
</dbReference>
<protein>
    <recommendedName>
        <fullName evidence="4">Malate dehydrogenase</fullName>
    </recommendedName>
</protein>
<organism evidence="3">
    <name type="scientific">marine metagenome</name>
    <dbReference type="NCBI Taxonomy" id="408172"/>
    <lineage>
        <taxon>unclassified sequences</taxon>
        <taxon>metagenomes</taxon>
        <taxon>ecological metagenomes</taxon>
    </lineage>
</organism>
<dbReference type="InterPro" id="IPR003767">
    <property type="entry name" value="Malate/L-lactate_DH-like"/>
</dbReference>
<evidence type="ECO:0000256" key="1">
    <source>
        <dbReference type="ARBA" id="ARBA00006056"/>
    </source>
</evidence>
<reference evidence="3" key="1">
    <citation type="submission" date="2018-05" db="EMBL/GenBank/DDBJ databases">
        <authorList>
            <person name="Lanie J.A."/>
            <person name="Ng W.-L."/>
            <person name="Kazmierczak K.M."/>
            <person name="Andrzejewski T.M."/>
            <person name="Davidsen T.M."/>
            <person name="Wayne K.J."/>
            <person name="Tettelin H."/>
            <person name="Glass J.I."/>
            <person name="Rusch D."/>
            <person name="Podicherti R."/>
            <person name="Tsui H.-C.T."/>
            <person name="Winkler M.E."/>
        </authorList>
    </citation>
    <scope>NUCLEOTIDE SEQUENCE</scope>
</reference>
<evidence type="ECO:0008006" key="4">
    <source>
        <dbReference type="Google" id="ProtNLM"/>
    </source>
</evidence>
<dbReference type="PANTHER" id="PTHR11091">
    <property type="entry name" value="OXIDOREDUCTASE-RELATED"/>
    <property type="match status" value="1"/>
</dbReference>
<dbReference type="Gene3D" id="3.30.1370.60">
    <property type="entry name" value="Hypothetical oxidoreductase yiak, domain 2"/>
    <property type="match status" value="1"/>
</dbReference>
<sequence length="356" mass="38118">MTAVTQESLRVFVVEVLQAMGLSREDADIFGDALIFSELRFHPGHGQGVKKLRRYQKRFSQGLFDPGALWEIVKESPALALVDAHNGLGTVAAARAMQLAIEKAKVCGIGQVVVRNSTHFGSSAVHACLAAEAGCIGIAFTNAGPEMAPWGAREGAVGTNPWGIAAPTGLGFPAVLDIALTTAGKGMMRWHADEGQLMPLDWALTPEGEETDDPEAAMAGALLGIGRYKGYGLAFMTDVLTGVIGGGGYGLTPYADPEKWDVSHTLIAIDIEWFMPLDEFRQRMDDFTDMMKSRALRPGFTEVLIPGEQEARRVARKSVVGIPLENAVLDDLRALGTELGVGAQITVIGPWEDDTL</sequence>
<keyword evidence="2" id="KW-0560">Oxidoreductase</keyword>